<dbReference type="EMBL" id="OX596109">
    <property type="protein sequence ID" value="CAI9703231.1"/>
    <property type="molecule type" value="Genomic_DNA"/>
</dbReference>
<gene>
    <name evidence="1" type="ORF">MRATA1EN3_LOCUS14444</name>
</gene>
<evidence type="ECO:0000313" key="2">
    <source>
        <dbReference type="Proteomes" id="UP001162501"/>
    </source>
</evidence>
<proteinExistence type="predicted"/>
<accession>A0ACB0ET61</accession>
<protein>
    <submittedName>
        <fullName evidence="1">Uncharacterized protein</fullName>
    </submittedName>
</protein>
<dbReference type="Proteomes" id="UP001162501">
    <property type="component" value="Chromosome 25"/>
</dbReference>
<evidence type="ECO:0000313" key="1">
    <source>
        <dbReference type="EMBL" id="CAI9703231.1"/>
    </source>
</evidence>
<name>A0ACB0ET61_RANTA</name>
<reference evidence="1" key="1">
    <citation type="submission" date="2023-05" db="EMBL/GenBank/DDBJ databases">
        <authorList>
            <consortium name="ELIXIR-Norway"/>
        </authorList>
    </citation>
    <scope>NUCLEOTIDE SEQUENCE</scope>
</reference>
<organism evidence="1 2">
    <name type="scientific">Rangifer tarandus platyrhynchus</name>
    <name type="common">Svalbard reindeer</name>
    <dbReference type="NCBI Taxonomy" id="3082113"/>
    <lineage>
        <taxon>Eukaryota</taxon>
        <taxon>Metazoa</taxon>
        <taxon>Chordata</taxon>
        <taxon>Craniata</taxon>
        <taxon>Vertebrata</taxon>
        <taxon>Euteleostomi</taxon>
        <taxon>Mammalia</taxon>
        <taxon>Eutheria</taxon>
        <taxon>Laurasiatheria</taxon>
        <taxon>Artiodactyla</taxon>
        <taxon>Ruminantia</taxon>
        <taxon>Pecora</taxon>
        <taxon>Cervidae</taxon>
        <taxon>Odocoileinae</taxon>
        <taxon>Rangifer</taxon>
    </lineage>
</organism>
<sequence>MCACGGFASWCSRKEHGIVMRLHPAQKLIREEDKRSILFAQDSQALPDIRLSPSPCRLPLARRILGTVSRARGHQERQLFLREVCLQVSQPQELPVEQEQLESIQRRGESKDKLDPSRLVTSDLRDTGGLQKELLLFTAHADPHTHLAQDSEQLKEVIQQKLEELWVRLLPCTTKMCQQISDNTPETQG</sequence>